<accession>A0A9J6FEY7</accession>
<dbReference type="GO" id="GO:0003824">
    <property type="term" value="F:catalytic activity"/>
    <property type="evidence" value="ECO:0007669"/>
    <property type="project" value="InterPro"/>
</dbReference>
<evidence type="ECO:0000313" key="2">
    <source>
        <dbReference type="EMBL" id="KAH9364862.1"/>
    </source>
</evidence>
<dbReference type="Pfam" id="PF14529">
    <property type="entry name" value="Exo_endo_phos_2"/>
    <property type="match status" value="1"/>
</dbReference>
<dbReference type="InterPro" id="IPR005135">
    <property type="entry name" value="Endo/exonuclease/phosphatase"/>
</dbReference>
<dbReference type="Proteomes" id="UP000821853">
    <property type="component" value="Unassembled WGS sequence"/>
</dbReference>
<dbReference type="AlphaFoldDB" id="A0A9J6FEY7"/>
<organism evidence="2 3">
    <name type="scientific">Haemaphysalis longicornis</name>
    <name type="common">Bush tick</name>
    <dbReference type="NCBI Taxonomy" id="44386"/>
    <lineage>
        <taxon>Eukaryota</taxon>
        <taxon>Metazoa</taxon>
        <taxon>Ecdysozoa</taxon>
        <taxon>Arthropoda</taxon>
        <taxon>Chelicerata</taxon>
        <taxon>Arachnida</taxon>
        <taxon>Acari</taxon>
        <taxon>Parasitiformes</taxon>
        <taxon>Ixodida</taxon>
        <taxon>Ixodoidea</taxon>
        <taxon>Ixodidae</taxon>
        <taxon>Haemaphysalinae</taxon>
        <taxon>Haemaphysalis</taxon>
    </lineage>
</organism>
<dbReference type="OrthoDB" id="6515678at2759"/>
<evidence type="ECO:0000313" key="3">
    <source>
        <dbReference type="Proteomes" id="UP000821853"/>
    </source>
</evidence>
<comment type="caution">
    <text evidence="2">The sequence shown here is derived from an EMBL/GenBank/DDBJ whole genome shotgun (WGS) entry which is preliminary data.</text>
</comment>
<dbReference type="EMBL" id="JABSTR010000003">
    <property type="protein sequence ID" value="KAH9364862.1"/>
    <property type="molecule type" value="Genomic_DNA"/>
</dbReference>
<evidence type="ECO:0000259" key="1">
    <source>
        <dbReference type="Pfam" id="PF14529"/>
    </source>
</evidence>
<reference evidence="2 3" key="1">
    <citation type="journal article" date="2020" name="Cell">
        <title>Large-Scale Comparative Analyses of Tick Genomes Elucidate Their Genetic Diversity and Vector Capacities.</title>
        <authorList>
            <consortium name="Tick Genome and Microbiome Consortium (TIGMIC)"/>
            <person name="Jia N."/>
            <person name="Wang J."/>
            <person name="Shi W."/>
            <person name="Du L."/>
            <person name="Sun Y."/>
            <person name="Zhan W."/>
            <person name="Jiang J.F."/>
            <person name="Wang Q."/>
            <person name="Zhang B."/>
            <person name="Ji P."/>
            <person name="Bell-Sakyi L."/>
            <person name="Cui X.M."/>
            <person name="Yuan T.T."/>
            <person name="Jiang B.G."/>
            <person name="Yang W.F."/>
            <person name="Lam T.T."/>
            <person name="Chang Q.C."/>
            <person name="Ding S.J."/>
            <person name="Wang X.J."/>
            <person name="Zhu J.G."/>
            <person name="Ruan X.D."/>
            <person name="Zhao L."/>
            <person name="Wei J.T."/>
            <person name="Ye R.Z."/>
            <person name="Que T.C."/>
            <person name="Du C.H."/>
            <person name="Zhou Y.H."/>
            <person name="Cheng J.X."/>
            <person name="Dai P.F."/>
            <person name="Guo W.B."/>
            <person name="Han X.H."/>
            <person name="Huang E.J."/>
            <person name="Li L.F."/>
            <person name="Wei W."/>
            <person name="Gao Y.C."/>
            <person name="Liu J.Z."/>
            <person name="Shao H.Z."/>
            <person name="Wang X."/>
            <person name="Wang C.C."/>
            <person name="Yang T.C."/>
            <person name="Huo Q.B."/>
            <person name="Li W."/>
            <person name="Chen H.Y."/>
            <person name="Chen S.E."/>
            <person name="Zhou L.G."/>
            <person name="Ni X.B."/>
            <person name="Tian J.H."/>
            <person name="Sheng Y."/>
            <person name="Liu T."/>
            <person name="Pan Y.S."/>
            <person name="Xia L.Y."/>
            <person name="Li J."/>
            <person name="Zhao F."/>
            <person name="Cao W.C."/>
        </authorList>
    </citation>
    <scope>NUCLEOTIDE SEQUENCE [LARGE SCALE GENOMIC DNA]</scope>
    <source>
        <strain evidence="2">HaeL-2018</strain>
    </source>
</reference>
<dbReference type="SUPFAM" id="SSF56219">
    <property type="entry name" value="DNase I-like"/>
    <property type="match status" value="1"/>
</dbReference>
<proteinExistence type="predicted"/>
<gene>
    <name evidence="2" type="ORF">HPB48_021683</name>
</gene>
<dbReference type="Gene3D" id="3.60.10.10">
    <property type="entry name" value="Endonuclease/exonuclease/phosphatase"/>
    <property type="match status" value="1"/>
</dbReference>
<sequence>MYTAPQDYTVMSGTYSRWLTRCLIGHSLVWLVDFNAPHPAWGYPRPTKKGQQVFDTLQQLNLSVLTDPAHPTRQGNSVQRNTTLDQSIVKNGKSPQWRNTLIDLGSDHYIVETLLVAGPTKSVGRKHTVIDWDLLPENPTNARLS</sequence>
<protein>
    <recommendedName>
        <fullName evidence="1">Endonuclease/exonuclease/phosphatase domain-containing protein</fullName>
    </recommendedName>
</protein>
<dbReference type="InterPro" id="IPR036691">
    <property type="entry name" value="Endo/exonu/phosph_ase_sf"/>
</dbReference>
<feature type="domain" description="Endonuclease/exonuclease/phosphatase" evidence="1">
    <location>
        <begin position="19"/>
        <end position="111"/>
    </location>
</feature>
<dbReference type="VEuPathDB" id="VectorBase:HLOH_045405"/>
<name>A0A9J6FEY7_HAELO</name>
<keyword evidence="3" id="KW-1185">Reference proteome</keyword>
<dbReference type="OMA" id="NGKSPQW"/>